<dbReference type="OrthoDB" id="994901at2759"/>
<feature type="compositionally biased region" description="Polar residues" evidence="1">
    <location>
        <begin position="146"/>
        <end position="165"/>
    </location>
</feature>
<feature type="region of interest" description="Disordered" evidence="1">
    <location>
        <begin position="650"/>
        <end position="705"/>
    </location>
</feature>
<reference evidence="3" key="1">
    <citation type="submission" date="2020-01" db="EMBL/GenBank/DDBJ databases">
        <authorList>
            <person name="Mishra B."/>
        </authorList>
    </citation>
    <scope>NUCLEOTIDE SEQUENCE [LARGE SCALE GENOMIC DNA]</scope>
</reference>
<feature type="transmembrane region" description="Helical" evidence="2">
    <location>
        <begin position="12"/>
        <end position="33"/>
    </location>
</feature>
<gene>
    <name evidence="3" type="ORF">MERR_LOCUS25145</name>
</gene>
<dbReference type="PANTHER" id="PTHR37722">
    <property type="entry name" value="OS01G0167700 PROTEIN"/>
    <property type="match status" value="1"/>
</dbReference>
<dbReference type="AlphaFoldDB" id="A0A6D2JMK0"/>
<keyword evidence="4" id="KW-1185">Reference proteome</keyword>
<keyword evidence="2" id="KW-0812">Transmembrane</keyword>
<dbReference type="Proteomes" id="UP000467841">
    <property type="component" value="Unassembled WGS sequence"/>
</dbReference>
<sequence length="705" mass="79919">MLQWMGGSRRKVAAVSDFYFFVLVIRFFGLGLAQIQRSIITAKLKPLGVGTLGWQKHYFEQRRQQQHQATATPEGCANDRNSSNQHLREHQSLDILNLLNLSTATPECKPCYPEHGMEDLDADFYSLKDRISGVSKVSQPMVYDAGSSSNHKAEPSSSNRTSFCLPDNMTSDFKKANTTDNTTADLMDGTERKLSVFDLVGDDQTTANLEECSPSEAHMAFSVEGLGNINTETPVNSPHSSDRNVAYQCSSPWKDTGQPDTSNVRERLNDFEKEVDTIIESSKMFQDDSCYRSPVGIDDRDVGRKQKMRTFSDHLHKPYNSESRSYFCDAADYSKRRVSDENEWNAKLAFHGDGEDSFYWRDQQPCEEESFNLNFMNYGKDYTGSRSSAEHHGTKKRDYLETTWRSNLEDSPVRRPQRLERTIDHRSFANELNPDFDFDKVFDKPVWSSVVLDEDKDSHSLRSEESCSSSAVWAKETPISQFVNNTRQRSKREISSFLNLEDKNYLNNELFQETWEDWDVDDQRLKRKSGYGKQARLSNPGKLKSTSHRDSSFRGGLEPSYNWFAEGFTSAGISSGITTERDKPYPFLNPELGSSHRRPSRAPDSIPETWAPKFSVGGTGVNGEDEDDEQNYANCLSANQKSRLAGDMCGFESDTLSENENEQSKEVNHPKNQGDETSSSVAKSLSDENECKEVMEAPHQGNRGK</sequence>
<name>A0A6D2JMK0_9BRAS</name>
<organism evidence="3 4">
    <name type="scientific">Microthlaspi erraticum</name>
    <dbReference type="NCBI Taxonomy" id="1685480"/>
    <lineage>
        <taxon>Eukaryota</taxon>
        <taxon>Viridiplantae</taxon>
        <taxon>Streptophyta</taxon>
        <taxon>Embryophyta</taxon>
        <taxon>Tracheophyta</taxon>
        <taxon>Spermatophyta</taxon>
        <taxon>Magnoliopsida</taxon>
        <taxon>eudicotyledons</taxon>
        <taxon>Gunneridae</taxon>
        <taxon>Pentapetalae</taxon>
        <taxon>rosids</taxon>
        <taxon>malvids</taxon>
        <taxon>Brassicales</taxon>
        <taxon>Brassicaceae</taxon>
        <taxon>Coluteocarpeae</taxon>
        <taxon>Microthlaspi</taxon>
    </lineage>
</organism>
<feature type="region of interest" description="Disordered" evidence="1">
    <location>
        <begin position="142"/>
        <end position="165"/>
    </location>
</feature>
<accession>A0A6D2JMK0</accession>
<keyword evidence="2" id="KW-0472">Membrane</keyword>
<feature type="region of interest" description="Disordered" evidence="1">
    <location>
        <begin position="575"/>
        <end position="629"/>
    </location>
</feature>
<comment type="caution">
    <text evidence="3">The sequence shown here is derived from an EMBL/GenBank/DDBJ whole genome shotgun (WGS) entry which is preliminary data.</text>
</comment>
<evidence type="ECO:0000313" key="4">
    <source>
        <dbReference type="Proteomes" id="UP000467841"/>
    </source>
</evidence>
<evidence type="ECO:0000256" key="2">
    <source>
        <dbReference type="SAM" id="Phobius"/>
    </source>
</evidence>
<evidence type="ECO:0000313" key="3">
    <source>
        <dbReference type="EMBL" id="CAA7037910.1"/>
    </source>
</evidence>
<feature type="region of interest" description="Disordered" evidence="1">
    <location>
        <begin position="529"/>
        <end position="553"/>
    </location>
</feature>
<feature type="compositionally biased region" description="Basic and acidic residues" evidence="1">
    <location>
        <begin position="662"/>
        <end position="674"/>
    </location>
</feature>
<proteinExistence type="predicted"/>
<dbReference type="EMBL" id="CACVBM020001185">
    <property type="protein sequence ID" value="CAA7037910.1"/>
    <property type="molecule type" value="Genomic_DNA"/>
</dbReference>
<evidence type="ECO:0000256" key="1">
    <source>
        <dbReference type="SAM" id="MobiDB-lite"/>
    </source>
</evidence>
<keyword evidence="2" id="KW-1133">Transmembrane helix</keyword>
<feature type="compositionally biased region" description="Basic and acidic residues" evidence="1">
    <location>
        <begin position="685"/>
        <end position="696"/>
    </location>
</feature>
<protein>
    <submittedName>
        <fullName evidence="3">Uncharacterized protein</fullName>
    </submittedName>
</protein>
<dbReference type="PANTHER" id="PTHR37722:SF2">
    <property type="entry name" value="OS01G0167700 PROTEIN"/>
    <property type="match status" value="1"/>
</dbReference>
<feature type="region of interest" description="Disordered" evidence="1">
    <location>
        <begin position="63"/>
        <end position="84"/>
    </location>
</feature>